<keyword evidence="2" id="KW-1185">Reference proteome</keyword>
<organism evidence="1 2">
    <name type="scientific">Penicillium atrosanguineum</name>
    <dbReference type="NCBI Taxonomy" id="1132637"/>
    <lineage>
        <taxon>Eukaryota</taxon>
        <taxon>Fungi</taxon>
        <taxon>Dikarya</taxon>
        <taxon>Ascomycota</taxon>
        <taxon>Pezizomycotina</taxon>
        <taxon>Eurotiomycetes</taxon>
        <taxon>Eurotiomycetidae</taxon>
        <taxon>Eurotiales</taxon>
        <taxon>Aspergillaceae</taxon>
        <taxon>Penicillium</taxon>
    </lineage>
</organism>
<sequence>MDMDLPIVDILTSVAEPYLAEPNGTPNAQTIYCDRAQLEWDIECYAPGYLALEAAGKSGEYGMSCLTEPDKIRFDRKPRKRWRISRLVDVVRCRDALIRVAGCLLRLLQAPPPPPLLSAPTPTLFADLRPRALTNNILNTTQAPQSYPRASSYHDMKPRRVVPAGGPKKARAIIYWSKGEMYDVTAFPRATKALAKSPHSNPRPRLPKTCVVRWLWRWGWAVGAE</sequence>
<dbReference type="AlphaFoldDB" id="A0A9W9UE24"/>
<accession>A0A9W9UE24</accession>
<name>A0A9W9UE24_9EURO</name>
<reference evidence="1" key="1">
    <citation type="submission" date="2022-12" db="EMBL/GenBank/DDBJ databases">
        <authorList>
            <person name="Petersen C."/>
        </authorList>
    </citation>
    <scope>NUCLEOTIDE SEQUENCE</scope>
    <source>
        <strain evidence="1">IBT 21472</strain>
    </source>
</reference>
<protein>
    <submittedName>
        <fullName evidence="1">Uncharacterized protein</fullName>
    </submittedName>
</protein>
<evidence type="ECO:0000313" key="2">
    <source>
        <dbReference type="Proteomes" id="UP001147746"/>
    </source>
</evidence>
<proteinExistence type="predicted"/>
<gene>
    <name evidence="1" type="ORF">N7476_001722</name>
</gene>
<dbReference type="EMBL" id="JAPZBO010000001">
    <property type="protein sequence ID" value="KAJ5331939.1"/>
    <property type="molecule type" value="Genomic_DNA"/>
</dbReference>
<dbReference type="Proteomes" id="UP001147746">
    <property type="component" value="Unassembled WGS sequence"/>
</dbReference>
<reference evidence="1" key="2">
    <citation type="journal article" date="2023" name="IMA Fungus">
        <title>Comparative genomic study of the Penicillium genus elucidates a diverse pangenome and 15 lateral gene transfer events.</title>
        <authorList>
            <person name="Petersen C."/>
            <person name="Sorensen T."/>
            <person name="Nielsen M.R."/>
            <person name="Sondergaard T.E."/>
            <person name="Sorensen J.L."/>
            <person name="Fitzpatrick D.A."/>
            <person name="Frisvad J.C."/>
            <person name="Nielsen K.L."/>
        </authorList>
    </citation>
    <scope>NUCLEOTIDE SEQUENCE</scope>
    <source>
        <strain evidence="1">IBT 21472</strain>
    </source>
</reference>
<comment type="caution">
    <text evidence="1">The sequence shown here is derived from an EMBL/GenBank/DDBJ whole genome shotgun (WGS) entry which is preliminary data.</text>
</comment>
<evidence type="ECO:0000313" key="1">
    <source>
        <dbReference type="EMBL" id="KAJ5331939.1"/>
    </source>
</evidence>